<feature type="chain" id="PRO_5008585245" evidence="1">
    <location>
        <begin position="25"/>
        <end position="152"/>
    </location>
</feature>
<protein>
    <submittedName>
        <fullName evidence="2">Uncharacterized protein</fullName>
    </submittedName>
</protein>
<dbReference type="EMBL" id="GECU01020358">
    <property type="protein sequence ID" value="JAS87348.1"/>
    <property type="molecule type" value="Transcribed_RNA"/>
</dbReference>
<keyword evidence="1" id="KW-0732">Signal</keyword>
<sequence length="152" mass="17020">MWIVVPLAISIIATGSGYLETVDAQQYWGNQQYQGYPESPSYNTWSAPTENQGHGLLQMVSRLCPKCLQSGGIDEVSGIPGLRNAIEYSYFNTIKPSINEMFYKYGIDRGATYRYADSLCNKNSQMISFLPGNDVVNMLCSDIHETVQQENL</sequence>
<organism evidence="2">
    <name type="scientific">Homalodisca liturata</name>
    <dbReference type="NCBI Taxonomy" id="320908"/>
    <lineage>
        <taxon>Eukaryota</taxon>
        <taxon>Metazoa</taxon>
        <taxon>Ecdysozoa</taxon>
        <taxon>Arthropoda</taxon>
        <taxon>Hexapoda</taxon>
        <taxon>Insecta</taxon>
        <taxon>Pterygota</taxon>
        <taxon>Neoptera</taxon>
        <taxon>Paraneoptera</taxon>
        <taxon>Hemiptera</taxon>
        <taxon>Auchenorrhyncha</taxon>
        <taxon>Membracoidea</taxon>
        <taxon>Cicadellidae</taxon>
        <taxon>Cicadellinae</taxon>
        <taxon>Proconiini</taxon>
        <taxon>Homalodisca</taxon>
    </lineage>
</organism>
<reference evidence="2" key="1">
    <citation type="submission" date="2015-11" db="EMBL/GenBank/DDBJ databases">
        <title>De novo transcriptome assembly of four potential Pierce s Disease insect vectors from Arizona vineyards.</title>
        <authorList>
            <person name="Tassone E.E."/>
        </authorList>
    </citation>
    <scope>NUCLEOTIDE SEQUENCE</scope>
</reference>
<proteinExistence type="predicted"/>
<evidence type="ECO:0000256" key="1">
    <source>
        <dbReference type="SAM" id="SignalP"/>
    </source>
</evidence>
<name>A0A1B6IKA7_9HEMI</name>
<gene>
    <name evidence="2" type="ORF">g.26553</name>
</gene>
<accession>A0A1B6IKA7</accession>
<evidence type="ECO:0000313" key="2">
    <source>
        <dbReference type="EMBL" id="JAS87348.1"/>
    </source>
</evidence>
<feature type="signal peptide" evidence="1">
    <location>
        <begin position="1"/>
        <end position="24"/>
    </location>
</feature>
<dbReference type="AlphaFoldDB" id="A0A1B6IKA7"/>